<feature type="domain" description="Terminase ATPase subunit N-terminal" evidence="1">
    <location>
        <begin position="20"/>
        <end position="65"/>
    </location>
</feature>
<dbReference type="Proteomes" id="UP000197768">
    <property type="component" value="Unassembled WGS sequence"/>
</dbReference>
<gene>
    <name evidence="2" type="ORF">BWK59_06415</name>
</gene>
<dbReference type="Pfam" id="PF06056">
    <property type="entry name" value="Terminase_5"/>
    <property type="match status" value="1"/>
</dbReference>
<organism evidence="2 3">
    <name type="scientific">Flavobacterium davisii</name>
    <dbReference type="NCBI Taxonomy" id="2906077"/>
    <lineage>
        <taxon>Bacteria</taxon>
        <taxon>Pseudomonadati</taxon>
        <taxon>Bacteroidota</taxon>
        <taxon>Flavobacteriia</taxon>
        <taxon>Flavobacteriales</taxon>
        <taxon>Flavobacteriaceae</taxon>
        <taxon>Flavobacterium</taxon>
    </lineage>
</organism>
<dbReference type="AlphaFoldDB" id="A0A246GJ68"/>
<reference evidence="2 3" key="1">
    <citation type="journal article" date="2017" name="Infect. Genet. Evol.">
        <title>Comparative genome analysis of fish pathogen Flavobacterium columnare reveals extensive sequence diversity within the species.</title>
        <authorList>
            <person name="Kayansamruaj P."/>
            <person name="Dong H.T."/>
            <person name="Hirono I."/>
            <person name="Kondo H."/>
            <person name="Senapin S."/>
            <person name="Rodkhum C."/>
        </authorList>
    </citation>
    <scope>NUCLEOTIDE SEQUENCE [LARGE SCALE GENOMIC DNA]</scope>
    <source>
        <strain evidence="2 3">1215</strain>
    </source>
</reference>
<dbReference type="EMBL" id="MTCZ01000047">
    <property type="protein sequence ID" value="OWP84220.1"/>
    <property type="molecule type" value="Genomic_DNA"/>
</dbReference>
<evidence type="ECO:0000259" key="1">
    <source>
        <dbReference type="Pfam" id="PF06056"/>
    </source>
</evidence>
<comment type="caution">
    <text evidence="2">The sequence shown here is derived from an EMBL/GenBank/DDBJ whole genome shotgun (WGS) entry which is preliminary data.</text>
</comment>
<dbReference type="InterPro" id="IPR010332">
    <property type="entry name" value="ATPase_terminase-su_N"/>
</dbReference>
<sequence>METTKNKGGRLTATERDYKKSQGKDLFIKGFSLTNISEIIGVGIKTLGNWRDKNDWEKEKELNNIRPSEIKKMILEYVRDLKNGEKPLYKADDLVKVSAAFDRLNDSQKKTVYTMESFDDFSQFMMVMAGNASGKKREGILEQLKTIRPLFDKYVTELLQND</sequence>
<evidence type="ECO:0000313" key="2">
    <source>
        <dbReference type="EMBL" id="OWP84220.1"/>
    </source>
</evidence>
<evidence type="ECO:0000313" key="3">
    <source>
        <dbReference type="Proteomes" id="UP000197768"/>
    </source>
</evidence>
<name>A0A246GJ68_9FLAO</name>
<protein>
    <recommendedName>
        <fullName evidence="1">Terminase ATPase subunit N-terminal domain-containing protein</fullName>
    </recommendedName>
</protein>
<accession>A0A246GJ68</accession>
<proteinExistence type="predicted"/>